<keyword evidence="1" id="KW-0472">Membrane</keyword>
<evidence type="ECO:0000256" key="1">
    <source>
        <dbReference type="SAM" id="Phobius"/>
    </source>
</evidence>
<sequence>MAGRNGPNSMLLPMVAQVGEFQARLQSGDNHLAVPPGVWPVQAWCLYYGIKTGRAEFTIDTRAGQPLLLYYMPPRTIYNRGVLAYQPVEREGKGTLVLIYAVVPVLVMTIIVVAALLSR</sequence>
<accession>A0A543IP61</accession>
<evidence type="ECO:0000313" key="2">
    <source>
        <dbReference type="EMBL" id="TQM72350.1"/>
    </source>
</evidence>
<dbReference type="OrthoDB" id="4565182at2"/>
<keyword evidence="1" id="KW-1133">Transmembrane helix</keyword>
<name>A0A543IP61_9ACTN</name>
<feature type="transmembrane region" description="Helical" evidence="1">
    <location>
        <begin position="97"/>
        <end position="117"/>
    </location>
</feature>
<keyword evidence="1" id="KW-0812">Transmembrane</keyword>
<organism evidence="2 3">
    <name type="scientific">Actinomadura hallensis</name>
    <dbReference type="NCBI Taxonomy" id="337895"/>
    <lineage>
        <taxon>Bacteria</taxon>
        <taxon>Bacillati</taxon>
        <taxon>Actinomycetota</taxon>
        <taxon>Actinomycetes</taxon>
        <taxon>Streptosporangiales</taxon>
        <taxon>Thermomonosporaceae</taxon>
        <taxon>Actinomadura</taxon>
    </lineage>
</organism>
<keyword evidence="3" id="KW-1185">Reference proteome</keyword>
<protein>
    <submittedName>
        <fullName evidence="2">Uncharacterized protein</fullName>
    </submittedName>
</protein>
<reference evidence="2 3" key="1">
    <citation type="submission" date="2019-06" db="EMBL/GenBank/DDBJ databases">
        <title>Sequencing the genomes of 1000 actinobacteria strains.</title>
        <authorList>
            <person name="Klenk H.-P."/>
        </authorList>
    </citation>
    <scope>NUCLEOTIDE SEQUENCE [LARGE SCALE GENOMIC DNA]</scope>
    <source>
        <strain evidence="2 3">DSM 45043</strain>
    </source>
</reference>
<proteinExistence type="predicted"/>
<dbReference type="EMBL" id="VFPO01000001">
    <property type="protein sequence ID" value="TQM72350.1"/>
    <property type="molecule type" value="Genomic_DNA"/>
</dbReference>
<dbReference type="Proteomes" id="UP000316706">
    <property type="component" value="Unassembled WGS sequence"/>
</dbReference>
<gene>
    <name evidence="2" type="ORF">FHX41_6150</name>
</gene>
<evidence type="ECO:0000313" key="3">
    <source>
        <dbReference type="Proteomes" id="UP000316706"/>
    </source>
</evidence>
<dbReference type="AlphaFoldDB" id="A0A543IP61"/>
<comment type="caution">
    <text evidence="2">The sequence shown here is derived from an EMBL/GenBank/DDBJ whole genome shotgun (WGS) entry which is preliminary data.</text>
</comment>
<dbReference type="RefSeq" id="WP_141973822.1">
    <property type="nucleotide sequence ID" value="NZ_VFPO01000001.1"/>
</dbReference>